<dbReference type="AlphaFoldDB" id="A0A1F5S191"/>
<evidence type="ECO:0000313" key="10">
    <source>
        <dbReference type="EMBL" id="OGF20455.1"/>
    </source>
</evidence>
<evidence type="ECO:0000256" key="3">
    <source>
        <dbReference type="ARBA" id="ARBA00012206"/>
    </source>
</evidence>
<dbReference type="GO" id="GO:0016747">
    <property type="term" value="F:acyltransferase activity, transferring groups other than amino-acyl groups"/>
    <property type="evidence" value="ECO:0007669"/>
    <property type="project" value="InterPro"/>
</dbReference>
<dbReference type="PIRSF" id="PIRSF010130">
    <property type="entry name" value="PduL"/>
    <property type="match status" value="1"/>
</dbReference>
<evidence type="ECO:0000256" key="7">
    <source>
        <dbReference type="ARBA" id="ARBA00022833"/>
    </source>
</evidence>
<comment type="caution">
    <text evidence="10">The sequence shown here is derived from an EMBL/GenBank/DDBJ whole genome shotgun (WGS) entry which is preliminary data.</text>
</comment>
<comment type="cofactor">
    <cofactor evidence="1">
        <name>Zn(2+)</name>
        <dbReference type="ChEBI" id="CHEBI:29105"/>
    </cofactor>
</comment>
<dbReference type="UniPathway" id="UPA00621"/>
<keyword evidence="6" id="KW-0479">Metal-binding</keyword>
<keyword evidence="7" id="KW-0862">Zinc</keyword>
<dbReference type="PANTHER" id="PTHR39453:SF1">
    <property type="entry name" value="PHOSPHATE PROPANOYLTRANSFERASE"/>
    <property type="match status" value="1"/>
</dbReference>
<organism evidence="10 11">
    <name type="scientific">Candidatus Falkowbacteria bacterium RIFOXYA2_FULL_38_12</name>
    <dbReference type="NCBI Taxonomy" id="1797993"/>
    <lineage>
        <taxon>Bacteria</taxon>
        <taxon>Candidatus Falkowiibacteriota</taxon>
    </lineage>
</organism>
<dbReference type="EMBL" id="MFGA01000023">
    <property type="protein sequence ID" value="OGF20455.1"/>
    <property type="molecule type" value="Genomic_DNA"/>
</dbReference>
<keyword evidence="8 9" id="KW-0012">Acyltransferase</keyword>
<comment type="catalytic activity">
    <reaction evidence="9">
        <text>propanoyl-CoA + phosphate = propanoyl phosphate + CoA</text>
        <dbReference type="Rhea" id="RHEA:28046"/>
        <dbReference type="ChEBI" id="CHEBI:43474"/>
        <dbReference type="ChEBI" id="CHEBI:57287"/>
        <dbReference type="ChEBI" id="CHEBI:57392"/>
        <dbReference type="ChEBI" id="CHEBI:58933"/>
        <dbReference type="EC" id="2.3.1.222"/>
    </reaction>
</comment>
<dbReference type="Proteomes" id="UP000177407">
    <property type="component" value="Unassembled WGS sequence"/>
</dbReference>
<dbReference type="PANTHER" id="PTHR39453">
    <property type="entry name" value="PHOSPHATE PROPANOYLTRANSFERASE"/>
    <property type="match status" value="1"/>
</dbReference>
<evidence type="ECO:0000256" key="8">
    <source>
        <dbReference type="ARBA" id="ARBA00023315"/>
    </source>
</evidence>
<proteinExistence type="inferred from homology"/>
<dbReference type="EC" id="2.3.1.222" evidence="3 9"/>
<comment type="function">
    <text evidence="9">Involved in 1,2-propanediol (1,2-PD) degradation by catalyzing the conversion of propanoyl-CoA to propanoyl-phosphate.</text>
</comment>
<gene>
    <name evidence="10" type="ORF">A2257_03775</name>
</gene>
<dbReference type="InterPro" id="IPR008300">
    <property type="entry name" value="PTAC"/>
</dbReference>
<name>A0A1F5S191_9BACT</name>
<reference evidence="10 11" key="1">
    <citation type="journal article" date="2016" name="Nat. Commun.">
        <title>Thousands of microbial genomes shed light on interconnected biogeochemical processes in an aquifer system.</title>
        <authorList>
            <person name="Anantharaman K."/>
            <person name="Brown C.T."/>
            <person name="Hug L.A."/>
            <person name="Sharon I."/>
            <person name="Castelle C.J."/>
            <person name="Probst A.J."/>
            <person name="Thomas B.C."/>
            <person name="Singh A."/>
            <person name="Wilkins M.J."/>
            <person name="Karaoz U."/>
            <person name="Brodie E.L."/>
            <person name="Williams K.H."/>
            <person name="Hubbard S.S."/>
            <person name="Banfield J.F."/>
        </authorList>
    </citation>
    <scope>NUCLEOTIDE SEQUENCE [LARGE SCALE GENOMIC DNA]</scope>
</reference>
<comment type="pathway">
    <text evidence="9">Polyol metabolism; 1,2-propanediol degradation.</text>
</comment>
<evidence type="ECO:0000256" key="9">
    <source>
        <dbReference type="PIRNR" id="PIRNR010130"/>
    </source>
</evidence>
<comment type="similarity">
    <text evidence="2 9">Belongs to the PduL family.</text>
</comment>
<dbReference type="NCBIfam" id="NF011652">
    <property type="entry name" value="PRK15070.1"/>
    <property type="match status" value="1"/>
</dbReference>
<keyword evidence="5 9" id="KW-0808">Transferase</keyword>
<evidence type="ECO:0000256" key="6">
    <source>
        <dbReference type="ARBA" id="ARBA00022723"/>
    </source>
</evidence>
<evidence type="ECO:0000256" key="1">
    <source>
        <dbReference type="ARBA" id="ARBA00001947"/>
    </source>
</evidence>
<evidence type="ECO:0000256" key="4">
    <source>
        <dbReference type="ARBA" id="ARBA00020837"/>
    </source>
</evidence>
<evidence type="ECO:0000256" key="5">
    <source>
        <dbReference type="ARBA" id="ARBA00022679"/>
    </source>
</evidence>
<evidence type="ECO:0000256" key="2">
    <source>
        <dbReference type="ARBA" id="ARBA00007342"/>
    </source>
</evidence>
<accession>A0A1F5S191</accession>
<dbReference type="GO" id="GO:0051144">
    <property type="term" value="P:1,2-propanediol catabolic process"/>
    <property type="evidence" value="ECO:0007669"/>
    <property type="project" value="UniProtKB-UniPathway"/>
</dbReference>
<protein>
    <recommendedName>
        <fullName evidence="4 9">Phosphate propanoyltransferase</fullName>
        <ecNumber evidence="3 9">2.3.1.222</ecNumber>
    </recommendedName>
</protein>
<dbReference type="Pfam" id="PF06130">
    <property type="entry name" value="PTAC"/>
    <property type="match status" value="1"/>
</dbReference>
<dbReference type="GO" id="GO:0046872">
    <property type="term" value="F:metal ion binding"/>
    <property type="evidence" value="ECO:0007669"/>
    <property type="project" value="UniProtKB-KW"/>
</dbReference>
<sequence>MTTKIPIEISARHIHLCREDLDKLFGSGYELKIKKDLSQEGEFASEETVTLIGPKNTIEKLRVVGPIREKTQVELSYSDCFFVGIDVPLRLSGDVAGSAGAKIAGPVGEIELKEGVIIAKRHLHLNPKEADELNLKNNDLVKIKVIGERGLVFENIVVRVKPNFKKSAHIDTDEANAAGLGKVCGKGELILE</sequence>
<evidence type="ECO:0000313" key="11">
    <source>
        <dbReference type="Proteomes" id="UP000177407"/>
    </source>
</evidence>